<dbReference type="PANTHER" id="PTHR34848:SF1">
    <property type="entry name" value="BIFUNCTIONAL ADENOSYLCOBALAMIN BIOSYNTHESIS PROTEIN COBU"/>
    <property type="match status" value="1"/>
</dbReference>
<evidence type="ECO:0000256" key="18">
    <source>
        <dbReference type="PIRSR" id="PIRSR006135-1"/>
    </source>
</evidence>
<keyword evidence="12 19" id="KW-0547">Nucleotide-binding</keyword>
<evidence type="ECO:0000256" key="19">
    <source>
        <dbReference type="PIRSR" id="PIRSR006135-2"/>
    </source>
</evidence>
<feature type="binding site" evidence="19">
    <location>
        <position position="62"/>
    </location>
    <ligand>
        <name>GTP</name>
        <dbReference type="ChEBI" id="CHEBI:37565"/>
    </ligand>
</feature>
<keyword evidence="15 19" id="KW-0342">GTP-binding</keyword>
<protein>
    <recommendedName>
        <fullName evidence="16">Adenosylcobinamide kinase</fullName>
        <ecNumber evidence="8">2.7.1.156</ecNumber>
        <ecNumber evidence="9">2.7.7.62</ecNumber>
    </recommendedName>
    <alternativeName>
        <fullName evidence="17">Adenosylcobinamide-phosphate guanylyltransferase</fullName>
    </alternativeName>
</protein>
<dbReference type="EC" id="2.7.7.62" evidence="9"/>
<dbReference type="EC" id="2.7.1.156" evidence="8"/>
<evidence type="ECO:0000256" key="11">
    <source>
        <dbReference type="ARBA" id="ARBA00022679"/>
    </source>
</evidence>
<dbReference type="Gene3D" id="3.40.50.300">
    <property type="entry name" value="P-loop containing nucleotide triphosphate hydrolases"/>
    <property type="match status" value="1"/>
</dbReference>
<dbReference type="EMBL" id="BJCC01000028">
    <property type="protein sequence ID" value="GCF95215.1"/>
    <property type="molecule type" value="Genomic_DNA"/>
</dbReference>
<dbReference type="AlphaFoldDB" id="A0A4P5PAS3"/>
<accession>A0A4P5PAS3</accession>
<keyword evidence="14" id="KW-0067">ATP-binding</keyword>
<reference evidence="21" key="1">
    <citation type="submission" date="2019-02" db="EMBL/GenBank/DDBJ databases">
        <title>Draft genome sequence of Enterococcus sp. Gos25-1.</title>
        <authorList>
            <person name="Tanaka N."/>
            <person name="Shiwa Y."/>
            <person name="Fujita N."/>
        </authorList>
    </citation>
    <scope>NUCLEOTIDE SEQUENCE [LARGE SCALE GENOMIC DNA]</scope>
    <source>
        <strain evidence="21">Gos25-1</strain>
    </source>
</reference>
<feature type="binding site" evidence="19">
    <location>
        <begin position="9"/>
        <end position="16"/>
    </location>
    <ligand>
        <name>GTP</name>
        <dbReference type="ChEBI" id="CHEBI:37565"/>
    </ligand>
</feature>
<evidence type="ECO:0000256" key="12">
    <source>
        <dbReference type="ARBA" id="ARBA00022741"/>
    </source>
</evidence>
<dbReference type="UniPathway" id="UPA00148">
    <property type="reaction ID" value="UER00236"/>
</dbReference>
<evidence type="ECO:0000313" key="21">
    <source>
        <dbReference type="Proteomes" id="UP000290567"/>
    </source>
</evidence>
<evidence type="ECO:0000256" key="7">
    <source>
        <dbReference type="ARBA" id="ARBA00007490"/>
    </source>
</evidence>
<evidence type="ECO:0000256" key="2">
    <source>
        <dbReference type="ARBA" id="ARBA00000711"/>
    </source>
</evidence>
<dbReference type="Proteomes" id="UP000290567">
    <property type="component" value="Unassembled WGS sequence"/>
</dbReference>
<evidence type="ECO:0000256" key="3">
    <source>
        <dbReference type="ARBA" id="ARBA00001522"/>
    </source>
</evidence>
<comment type="similarity">
    <text evidence="7">Belongs to the CobU/CobP family.</text>
</comment>
<comment type="catalytic activity">
    <reaction evidence="1">
        <text>adenosylcob(III)inamide + ATP = adenosylcob(III)inamide phosphate + ADP + H(+)</text>
        <dbReference type="Rhea" id="RHEA:15769"/>
        <dbReference type="ChEBI" id="CHEBI:2480"/>
        <dbReference type="ChEBI" id="CHEBI:15378"/>
        <dbReference type="ChEBI" id="CHEBI:30616"/>
        <dbReference type="ChEBI" id="CHEBI:58502"/>
        <dbReference type="ChEBI" id="CHEBI:456216"/>
        <dbReference type="EC" id="2.7.1.156"/>
    </reaction>
</comment>
<comment type="catalytic activity">
    <reaction evidence="2">
        <text>adenosylcob(III)inamide phosphate + GTP + H(+) = adenosylcob(III)inamide-GDP + diphosphate</text>
        <dbReference type="Rhea" id="RHEA:22712"/>
        <dbReference type="ChEBI" id="CHEBI:15378"/>
        <dbReference type="ChEBI" id="CHEBI:33019"/>
        <dbReference type="ChEBI" id="CHEBI:37565"/>
        <dbReference type="ChEBI" id="CHEBI:58502"/>
        <dbReference type="ChEBI" id="CHEBI:60487"/>
        <dbReference type="EC" id="2.7.7.62"/>
    </reaction>
</comment>
<evidence type="ECO:0000256" key="6">
    <source>
        <dbReference type="ARBA" id="ARBA00005159"/>
    </source>
</evidence>
<sequence length="195" mass="22080">MGQITLITGGARSGKSRFAESFFDEQEPICYIATNGLVQDDETQARVLLHQKRRPVHWTTHEAYLEIPSFIQQKGAAAYLLDCATMLTTNYFYHLMKKRFGENYQLIDQQIAQFSEGEKQAIEAEILAEWSAIITAAKEKQSELVIVTNEVGLGIIPEDAFTRWFRDVFGRVNQYLGKEADAAFLVVASIPLKLK</sequence>
<comment type="catalytic activity">
    <reaction evidence="3">
        <text>adenosylcob(III)inamide + GTP = adenosylcob(III)inamide phosphate + GDP + H(+)</text>
        <dbReference type="Rhea" id="RHEA:15765"/>
        <dbReference type="ChEBI" id="CHEBI:2480"/>
        <dbReference type="ChEBI" id="CHEBI:15378"/>
        <dbReference type="ChEBI" id="CHEBI:37565"/>
        <dbReference type="ChEBI" id="CHEBI:58189"/>
        <dbReference type="ChEBI" id="CHEBI:58502"/>
        <dbReference type="EC" id="2.7.1.156"/>
    </reaction>
</comment>
<evidence type="ECO:0000256" key="14">
    <source>
        <dbReference type="ARBA" id="ARBA00022840"/>
    </source>
</evidence>
<feature type="binding site" evidence="19">
    <location>
        <position position="82"/>
    </location>
    <ligand>
        <name>GTP</name>
        <dbReference type="ChEBI" id="CHEBI:37565"/>
    </ligand>
</feature>
<dbReference type="GO" id="GO:0009236">
    <property type="term" value="P:cobalamin biosynthetic process"/>
    <property type="evidence" value="ECO:0007669"/>
    <property type="project" value="UniProtKB-UniPathway"/>
</dbReference>
<dbReference type="GO" id="GO:0043752">
    <property type="term" value="F:adenosylcobinamide kinase activity"/>
    <property type="evidence" value="ECO:0007669"/>
    <property type="project" value="UniProtKB-EC"/>
</dbReference>
<dbReference type="NCBIfam" id="NF004469">
    <property type="entry name" value="PRK05800.1"/>
    <property type="match status" value="1"/>
</dbReference>
<dbReference type="PANTHER" id="PTHR34848">
    <property type="match status" value="1"/>
</dbReference>
<evidence type="ECO:0000313" key="20">
    <source>
        <dbReference type="EMBL" id="GCF95215.1"/>
    </source>
</evidence>
<comment type="caution">
    <text evidence="20">The sequence shown here is derived from an EMBL/GenBank/DDBJ whole genome shotgun (WGS) entry which is preliminary data.</text>
</comment>
<evidence type="ECO:0000256" key="4">
    <source>
        <dbReference type="ARBA" id="ARBA00003889"/>
    </source>
</evidence>
<dbReference type="GO" id="GO:0005525">
    <property type="term" value="F:GTP binding"/>
    <property type="evidence" value="ECO:0007669"/>
    <property type="project" value="UniProtKB-KW"/>
</dbReference>
<dbReference type="SUPFAM" id="SSF52540">
    <property type="entry name" value="P-loop containing nucleoside triphosphate hydrolases"/>
    <property type="match status" value="1"/>
</dbReference>
<dbReference type="GO" id="GO:0008820">
    <property type="term" value="F:cobinamide phosphate guanylyltransferase activity"/>
    <property type="evidence" value="ECO:0007669"/>
    <property type="project" value="UniProtKB-EC"/>
</dbReference>
<dbReference type="InterPro" id="IPR003203">
    <property type="entry name" value="CobU/CobP"/>
</dbReference>
<gene>
    <name evidence="20" type="primary">cobU</name>
    <name evidence="20" type="ORF">NRIC_31060</name>
</gene>
<comment type="pathway">
    <text evidence="5">Cofactor biosynthesis; adenosylcobalamin biosynthesis; adenosylcobalamin from cob(II)yrinate a,c-diamide: step 6/7.</text>
</comment>
<dbReference type="PIRSF" id="PIRSF006135">
    <property type="entry name" value="CobU"/>
    <property type="match status" value="1"/>
</dbReference>
<dbReference type="CDD" id="cd00544">
    <property type="entry name" value="CobU"/>
    <property type="match status" value="1"/>
</dbReference>
<comment type="function">
    <text evidence="4">Catalyzes ATP-dependent phosphorylation of adenosylcobinamide and addition of GMP to adenosylcobinamide phosphate.</text>
</comment>
<evidence type="ECO:0000256" key="17">
    <source>
        <dbReference type="ARBA" id="ARBA00030571"/>
    </source>
</evidence>
<evidence type="ECO:0000256" key="16">
    <source>
        <dbReference type="ARBA" id="ARBA00029570"/>
    </source>
</evidence>
<evidence type="ECO:0000256" key="5">
    <source>
        <dbReference type="ARBA" id="ARBA00004692"/>
    </source>
</evidence>
<evidence type="ECO:0000256" key="1">
    <source>
        <dbReference type="ARBA" id="ARBA00000312"/>
    </source>
</evidence>
<organism evidence="20 21">
    <name type="scientific">Enterococcus florum</name>
    <dbReference type="NCBI Taxonomy" id="2480627"/>
    <lineage>
        <taxon>Bacteria</taxon>
        <taxon>Bacillati</taxon>
        <taxon>Bacillota</taxon>
        <taxon>Bacilli</taxon>
        <taxon>Lactobacillales</taxon>
        <taxon>Enterococcaceae</taxon>
        <taxon>Enterococcus</taxon>
    </lineage>
</organism>
<evidence type="ECO:0000256" key="8">
    <source>
        <dbReference type="ARBA" id="ARBA00012016"/>
    </source>
</evidence>
<keyword evidence="10" id="KW-0169">Cobalamin biosynthesis</keyword>
<keyword evidence="11" id="KW-0808">Transferase</keyword>
<comment type="pathway">
    <text evidence="6">Cofactor biosynthesis; adenosylcobalamin biosynthesis; adenosylcobalamin from cob(II)yrinate a,c-diamide: step 5/7.</text>
</comment>
<dbReference type="OrthoDB" id="9799422at2"/>
<evidence type="ECO:0000256" key="13">
    <source>
        <dbReference type="ARBA" id="ARBA00022777"/>
    </source>
</evidence>
<proteinExistence type="inferred from homology"/>
<feature type="active site" description="GMP-histidine intermediate" evidence="18">
    <location>
        <position position="50"/>
    </location>
</feature>
<dbReference type="InterPro" id="IPR027417">
    <property type="entry name" value="P-loop_NTPase"/>
</dbReference>
<dbReference type="GO" id="GO:0005524">
    <property type="term" value="F:ATP binding"/>
    <property type="evidence" value="ECO:0007669"/>
    <property type="project" value="UniProtKB-KW"/>
</dbReference>
<evidence type="ECO:0000256" key="9">
    <source>
        <dbReference type="ARBA" id="ARBA00012523"/>
    </source>
</evidence>
<dbReference type="Pfam" id="PF02283">
    <property type="entry name" value="CobU"/>
    <property type="match status" value="1"/>
</dbReference>
<keyword evidence="21" id="KW-1185">Reference proteome</keyword>
<evidence type="ECO:0000256" key="15">
    <source>
        <dbReference type="ARBA" id="ARBA00023134"/>
    </source>
</evidence>
<evidence type="ECO:0000256" key="10">
    <source>
        <dbReference type="ARBA" id="ARBA00022573"/>
    </source>
</evidence>
<name>A0A4P5PAS3_9ENTE</name>
<keyword evidence="13 20" id="KW-0418">Kinase</keyword>